<organism evidence="2 3">
    <name type="scientific">Daphnia magna</name>
    <dbReference type="NCBI Taxonomy" id="35525"/>
    <lineage>
        <taxon>Eukaryota</taxon>
        <taxon>Metazoa</taxon>
        <taxon>Ecdysozoa</taxon>
        <taxon>Arthropoda</taxon>
        <taxon>Crustacea</taxon>
        <taxon>Branchiopoda</taxon>
        <taxon>Diplostraca</taxon>
        <taxon>Cladocera</taxon>
        <taxon>Anomopoda</taxon>
        <taxon>Daphniidae</taxon>
        <taxon>Daphnia</taxon>
    </lineage>
</organism>
<dbReference type="Proteomes" id="UP000076858">
    <property type="component" value="Unassembled WGS sequence"/>
</dbReference>
<accession>A0A164ME30</accession>
<feature type="region of interest" description="Disordered" evidence="1">
    <location>
        <begin position="1"/>
        <end position="62"/>
    </location>
</feature>
<keyword evidence="3" id="KW-1185">Reference proteome</keyword>
<reference evidence="2 3" key="1">
    <citation type="submission" date="2016-03" db="EMBL/GenBank/DDBJ databases">
        <title>EvidentialGene: Evidence-directed Construction of Genes on Genomes.</title>
        <authorList>
            <person name="Gilbert D.G."/>
            <person name="Choi J.-H."/>
            <person name="Mockaitis K."/>
            <person name="Colbourne J."/>
            <person name="Pfrender M."/>
        </authorList>
    </citation>
    <scope>NUCLEOTIDE SEQUENCE [LARGE SCALE GENOMIC DNA]</scope>
    <source>
        <strain evidence="2 3">Xinb3</strain>
        <tissue evidence="2">Complete organism</tissue>
    </source>
</reference>
<proteinExistence type="predicted"/>
<evidence type="ECO:0000313" key="2">
    <source>
        <dbReference type="EMBL" id="KZS04977.1"/>
    </source>
</evidence>
<dbReference type="AlphaFoldDB" id="A0A164ME30"/>
<protein>
    <submittedName>
        <fullName evidence="2">Uncharacterized protein</fullName>
    </submittedName>
</protein>
<evidence type="ECO:0000313" key="3">
    <source>
        <dbReference type="Proteomes" id="UP000076858"/>
    </source>
</evidence>
<dbReference type="Gene3D" id="1.20.120.20">
    <property type="entry name" value="Apolipoprotein"/>
    <property type="match status" value="1"/>
</dbReference>
<feature type="region of interest" description="Disordered" evidence="1">
    <location>
        <begin position="166"/>
        <end position="235"/>
    </location>
</feature>
<dbReference type="PANTHER" id="PTHR47372">
    <property type="entry name" value="DAUER UP-REGULATED-RELATED"/>
    <property type="match status" value="1"/>
</dbReference>
<comment type="caution">
    <text evidence="2">The sequence shown here is derived from an EMBL/GenBank/DDBJ whole genome shotgun (WGS) entry which is preliminary data.</text>
</comment>
<feature type="compositionally biased region" description="Polar residues" evidence="1">
    <location>
        <begin position="199"/>
        <end position="209"/>
    </location>
</feature>
<feature type="compositionally biased region" description="Basic and acidic residues" evidence="1">
    <location>
        <begin position="183"/>
        <end position="194"/>
    </location>
</feature>
<dbReference type="OrthoDB" id="6361798at2759"/>
<dbReference type="PANTHER" id="PTHR47372:SF5">
    <property type="entry name" value="LATE EMBRYOGENESIS ABUNDANT PROTEIN (LEA) FAMILY PROTEIN"/>
    <property type="match status" value="1"/>
</dbReference>
<name>A0A164ME30_9CRUS</name>
<sequence>MMDAPIRKNPPSAGQKIQEKANEAAQVGREAGQQVKGQAQKFGQGIKQTAYDRTTQPQEHSKGMLDKMKDTISDAAGMVQGKSKGLKENVKETANICGDKPFLIFFSDKIFQHWKPIKTVDSECIVVIQLRSVTWKDNNLYLSKISEALKRSARIMDTARENVASAGEKIKQSAGDTAQAGREAGEHVKGKAQEFAEGTRQTASDTSEQGKGMLGKMKESISDTAGKVQDKGKGMVETIKETFSRGN</sequence>
<evidence type="ECO:0000256" key="1">
    <source>
        <dbReference type="SAM" id="MobiDB-lite"/>
    </source>
</evidence>
<gene>
    <name evidence="2" type="ORF">APZ42_031928</name>
</gene>
<dbReference type="EMBL" id="LRGB01003024">
    <property type="protein sequence ID" value="KZS04977.1"/>
    <property type="molecule type" value="Genomic_DNA"/>
</dbReference>